<evidence type="ECO:0000256" key="1">
    <source>
        <dbReference type="ARBA" id="ARBA00022630"/>
    </source>
</evidence>
<keyword evidence="1" id="KW-0285">Flavoprotein</keyword>
<dbReference type="InterPro" id="IPR051704">
    <property type="entry name" value="FAD_aromatic-hydroxylase"/>
</dbReference>
<dbReference type="EMBL" id="MU004231">
    <property type="protein sequence ID" value="KAF2673735.1"/>
    <property type="molecule type" value="Genomic_DNA"/>
</dbReference>
<proteinExistence type="predicted"/>
<name>A0A6A6UN77_9PEZI</name>
<evidence type="ECO:0000313" key="6">
    <source>
        <dbReference type="Proteomes" id="UP000799302"/>
    </source>
</evidence>
<keyword evidence="2" id="KW-0274">FAD</keyword>
<accession>A0A6A6UN77</accession>
<keyword evidence="5" id="KW-0503">Monooxygenase</keyword>
<feature type="domain" description="FAD-binding" evidence="4">
    <location>
        <begin position="14"/>
        <end position="353"/>
    </location>
</feature>
<dbReference type="AlphaFoldDB" id="A0A6A6UN77"/>
<dbReference type="PANTHER" id="PTHR46865:SF2">
    <property type="entry name" value="MONOOXYGENASE"/>
    <property type="match status" value="1"/>
</dbReference>
<dbReference type="SUPFAM" id="SSF51905">
    <property type="entry name" value="FAD/NAD(P)-binding domain"/>
    <property type="match status" value="1"/>
</dbReference>
<reference evidence="5" key="1">
    <citation type="journal article" date="2020" name="Stud. Mycol.">
        <title>101 Dothideomycetes genomes: a test case for predicting lifestyles and emergence of pathogens.</title>
        <authorList>
            <person name="Haridas S."/>
            <person name="Albert R."/>
            <person name="Binder M."/>
            <person name="Bloem J."/>
            <person name="Labutti K."/>
            <person name="Salamov A."/>
            <person name="Andreopoulos B."/>
            <person name="Baker S."/>
            <person name="Barry K."/>
            <person name="Bills G."/>
            <person name="Bluhm B."/>
            <person name="Cannon C."/>
            <person name="Castanera R."/>
            <person name="Culley D."/>
            <person name="Daum C."/>
            <person name="Ezra D."/>
            <person name="Gonzalez J."/>
            <person name="Henrissat B."/>
            <person name="Kuo A."/>
            <person name="Liang C."/>
            <person name="Lipzen A."/>
            <person name="Lutzoni F."/>
            <person name="Magnuson J."/>
            <person name="Mondo S."/>
            <person name="Nolan M."/>
            <person name="Ohm R."/>
            <person name="Pangilinan J."/>
            <person name="Park H.-J."/>
            <person name="Ramirez L."/>
            <person name="Alfaro M."/>
            <person name="Sun H."/>
            <person name="Tritt A."/>
            <person name="Yoshinaga Y."/>
            <person name="Zwiers L.-H."/>
            <person name="Turgeon B."/>
            <person name="Goodwin S."/>
            <person name="Spatafora J."/>
            <person name="Crous P."/>
            <person name="Grigoriev I."/>
        </authorList>
    </citation>
    <scope>NUCLEOTIDE SEQUENCE</scope>
    <source>
        <strain evidence="5">CBS 115976</strain>
    </source>
</reference>
<dbReference type="InterPro" id="IPR002938">
    <property type="entry name" value="FAD-bd"/>
</dbReference>
<dbReference type="GO" id="GO:0004497">
    <property type="term" value="F:monooxygenase activity"/>
    <property type="evidence" value="ECO:0007669"/>
    <property type="project" value="UniProtKB-KW"/>
</dbReference>
<protein>
    <submittedName>
        <fullName evidence="5">Putative monooxygenase</fullName>
    </submittedName>
</protein>
<dbReference type="OrthoDB" id="655030at2759"/>
<dbReference type="PANTHER" id="PTHR46865">
    <property type="entry name" value="OXIDOREDUCTASE-RELATED"/>
    <property type="match status" value="1"/>
</dbReference>
<dbReference type="Proteomes" id="UP000799302">
    <property type="component" value="Unassembled WGS sequence"/>
</dbReference>
<dbReference type="Pfam" id="PF01494">
    <property type="entry name" value="FAD_binding_3"/>
    <property type="match status" value="1"/>
</dbReference>
<evidence type="ECO:0000313" key="5">
    <source>
        <dbReference type="EMBL" id="KAF2673735.1"/>
    </source>
</evidence>
<dbReference type="PRINTS" id="PR00420">
    <property type="entry name" value="RNGMNOXGNASE"/>
</dbReference>
<organism evidence="5 6">
    <name type="scientific">Microthyrium microscopicum</name>
    <dbReference type="NCBI Taxonomy" id="703497"/>
    <lineage>
        <taxon>Eukaryota</taxon>
        <taxon>Fungi</taxon>
        <taxon>Dikarya</taxon>
        <taxon>Ascomycota</taxon>
        <taxon>Pezizomycotina</taxon>
        <taxon>Dothideomycetes</taxon>
        <taxon>Dothideomycetes incertae sedis</taxon>
        <taxon>Microthyriales</taxon>
        <taxon>Microthyriaceae</taxon>
        <taxon>Microthyrium</taxon>
    </lineage>
</organism>
<dbReference type="Gene3D" id="3.50.50.60">
    <property type="entry name" value="FAD/NAD(P)-binding domain"/>
    <property type="match status" value="1"/>
</dbReference>
<evidence type="ECO:0000256" key="3">
    <source>
        <dbReference type="ARBA" id="ARBA00023002"/>
    </source>
</evidence>
<evidence type="ECO:0000256" key="2">
    <source>
        <dbReference type="ARBA" id="ARBA00022827"/>
    </source>
</evidence>
<keyword evidence="3" id="KW-0560">Oxidoreductase</keyword>
<keyword evidence="6" id="KW-1185">Reference proteome</keyword>
<dbReference type="Gene3D" id="3.30.9.10">
    <property type="entry name" value="D-Amino Acid Oxidase, subunit A, domain 2"/>
    <property type="match status" value="1"/>
</dbReference>
<gene>
    <name evidence="5" type="ORF">BT63DRAFT_165242</name>
</gene>
<sequence length="411" mass="44915">MNPIRSRMASHAHKVLISGASIAGPCLAYWLQRYGFHVTVVEKSSSLRGGGYAIDIRGTAREVVDRMGLIPRLTLAHVNTETVEFINEQGKQVASIRPETLTGGVEGHDLEVRRGDLAAALYDLVKDSVVFKFNDSIATLNDTGDNVAITFKNGTQETYDLVIGADGLHSKTRGLVFGPEDQFDRYFGFAFAGFSLSQNFGYVHSGAIWNAPGRAAVIYAHDPKDRPTGILSFAQDEKPPTDTHRNPEAQRDFVASKFPETAWHIPALVNAMREADDLFFDVVSQIRMPIWSKGRVALTGDAAHATSFLSGQGSSCALVGAYILAGEMSKHEKHEDAFAAYEKIMRPFAEQNQDLVHEGGSMVLPRTQEMLDARNEKLRNPSSVATTVQQAAHIGIELPDYPVAGLEDGKL</sequence>
<dbReference type="InterPro" id="IPR036188">
    <property type="entry name" value="FAD/NAD-bd_sf"/>
</dbReference>
<evidence type="ECO:0000259" key="4">
    <source>
        <dbReference type="Pfam" id="PF01494"/>
    </source>
</evidence>
<dbReference type="GO" id="GO:0071949">
    <property type="term" value="F:FAD binding"/>
    <property type="evidence" value="ECO:0007669"/>
    <property type="project" value="InterPro"/>
</dbReference>